<dbReference type="Gene3D" id="1.20.1440.60">
    <property type="entry name" value="23S rRNA-intervening sequence"/>
    <property type="match status" value="1"/>
</dbReference>
<dbReference type="PIRSF" id="PIRSF035652">
    <property type="entry name" value="CHP02436"/>
    <property type="match status" value="1"/>
</dbReference>
<dbReference type="PANTHER" id="PTHR38471:SF2">
    <property type="entry name" value="FOUR HELIX BUNDLE PROTEIN"/>
    <property type="match status" value="1"/>
</dbReference>
<accession>A0A5M6CQG5</accession>
<protein>
    <submittedName>
        <fullName evidence="1">Four helix bundle protein</fullName>
    </submittedName>
</protein>
<dbReference type="PANTHER" id="PTHR38471">
    <property type="entry name" value="FOUR HELIX BUNDLE PROTEIN"/>
    <property type="match status" value="1"/>
</dbReference>
<organism evidence="1 2">
    <name type="scientific">Paenimyroides baculatum</name>
    <dbReference type="NCBI Taxonomy" id="2608000"/>
    <lineage>
        <taxon>Bacteria</taxon>
        <taxon>Pseudomonadati</taxon>
        <taxon>Bacteroidota</taxon>
        <taxon>Flavobacteriia</taxon>
        <taxon>Flavobacteriales</taxon>
        <taxon>Flavobacteriaceae</taxon>
        <taxon>Paenimyroides</taxon>
    </lineage>
</organism>
<dbReference type="SUPFAM" id="SSF158446">
    <property type="entry name" value="IVS-encoded protein-like"/>
    <property type="match status" value="1"/>
</dbReference>
<dbReference type="RefSeq" id="WP_150012284.1">
    <property type="nucleotide sequence ID" value="NZ_VWSG01000005.1"/>
</dbReference>
<dbReference type="Pfam" id="PF05635">
    <property type="entry name" value="23S_rRNA_IVP"/>
    <property type="match status" value="1"/>
</dbReference>
<dbReference type="InterPro" id="IPR012657">
    <property type="entry name" value="23S_rRNA-intervening_sequence"/>
</dbReference>
<gene>
    <name evidence="1" type="ORF">F0460_08675</name>
</gene>
<reference evidence="1 2" key="1">
    <citation type="submission" date="2019-09" db="EMBL/GenBank/DDBJ databases">
        <title>Genome sequence and assembly of Flavobacterium sp.</title>
        <authorList>
            <person name="Chhetri G."/>
        </authorList>
    </citation>
    <scope>NUCLEOTIDE SEQUENCE [LARGE SCALE GENOMIC DNA]</scope>
    <source>
        <strain evidence="1 2">SNL9</strain>
    </source>
</reference>
<sequence>MKENSLLGRTFDFSVNIVLFLRTLPSNEELKIIKYRLIKSATSVGANYEESQGASSKADFNNKIRIVLREARESNYWLRLIAAVGYDSENLNKLIQESKELKNIFGAILLKVKQ</sequence>
<evidence type="ECO:0000313" key="1">
    <source>
        <dbReference type="EMBL" id="KAA5535379.1"/>
    </source>
</evidence>
<keyword evidence="2" id="KW-1185">Reference proteome</keyword>
<evidence type="ECO:0000313" key="2">
    <source>
        <dbReference type="Proteomes" id="UP000325141"/>
    </source>
</evidence>
<proteinExistence type="predicted"/>
<dbReference type="InterPro" id="IPR036583">
    <property type="entry name" value="23S_rRNA_IVS_sf"/>
</dbReference>
<dbReference type="Proteomes" id="UP000325141">
    <property type="component" value="Unassembled WGS sequence"/>
</dbReference>
<comment type="caution">
    <text evidence="1">The sequence shown here is derived from an EMBL/GenBank/DDBJ whole genome shotgun (WGS) entry which is preliminary data.</text>
</comment>
<dbReference type="NCBIfam" id="TIGR02436">
    <property type="entry name" value="four helix bundle protein"/>
    <property type="match status" value="1"/>
</dbReference>
<dbReference type="AlphaFoldDB" id="A0A5M6CQG5"/>
<dbReference type="EMBL" id="VWSG01000005">
    <property type="protein sequence ID" value="KAA5535379.1"/>
    <property type="molecule type" value="Genomic_DNA"/>
</dbReference>
<name>A0A5M6CQG5_9FLAO</name>